<feature type="signal peptide" evidence="7">
    <location>
        <begin position="1"/>
        <end position="22"/>
    </location>
</feature>
<dbReference type="PANTHER" id="PTHR46825">
    <property type="entry name" value="D-ALANYL-D-ALANINE-CARBOXYPEPTIDASE/ENDOPEPTIDASE AMPH"/>
    <property type="match status" value="1"/>
</dbReference>
<comment type="caution">
    <text evidence="9">The sequence shown here is derived from an EMBL/GenBank/DDBJ whole genome shotgun (WGS) entry which is preliminary data.</text>
</comment>
<dbReference type="GO" id="GO:0008800">
    <property type="term" value="F:beta-lactamase activity"/>
    <property type="evidence" value="ECO:0007669"/>
    <property type="project" value="UniProtKB-EC"/>
</dbReference>
<evidence type="ECO:0000313" key="10">
    <source>
        <dbReference type="Proteomes" id="UP001262410"/>
    </source>
</evidence>
<dbReference type="NCBIfam" id="NF033085">
    <property type="entry name" value="bla_class_C"/>
    <property type="match status" value="1"/>
</dbReference>
<evidence type="ECO:0000256" key="6">
    <source>
        <dbReference type="RuleBase" id="RU361140"/>
    </source>
</evidence>
<evidence type="ECO:0000256" key="4">
    <source>
        <dbReference type="ARBA" id="ARBA00022801"/>
    </source>
</evidence>
<keyword evidence="10" id="KW-1185">Reference proteome</keyword>
<dbReference type="EC" id="3.5.2.6" evidence="3 6"/>
<keyword evidence="4 6" id="KW-0378">Hydrolase</keyword>
<evidence type="ECO:0000256" key="1">
    <source>
        <dbReference type="ARBA" id="ARBA00001526"/>
    </source>
</evidence>
<sequence>MRDIAKAALPLALAAASLFPMAGQAANRADAVTAAVDGAFRPLLQQYDVPGIAVAVTVDGQEYFFNYGVASKASGAPVTRDTIFEIGSVSKTFTATLASAAQVLGKVSFDDHPGTFMPQLRGTAVDKASLLDLGTFTAGGFPLQFPDAVTNDAEMLAYFQKWKPDAAPGTQRRYSNPSIGLFGHIAGLAMKADFAGLVETEIFAKLGLAHSHIRMPAAEMDAYAWGYNKAGQPVRVNPGVFDAEAYGVKSTAADMIRFVEANIRPETLEPPLRQAIEGTHIGYSKVGGMVQGLGWEQYPYPVTLDRLLAGNSNQMSLEANAATPLTPPQVPAGPTLFNKTGSTNGFGAYVAFVPDRKIGIVMLANRNFPISARVTAAHAVLEKLSAGAP</sequence>
<gene>
    <name evidence="9" type="ORF">E9232_005427</name>
</gene>
<protein>
    <recommendedName>
        <fullName evidence="3 6">Beta-lactamase</fullName>
        <ecNumber evidence="3 6">3.5.2.6</ecNumber>
    </recommendedName>
</protein>
<reference evidence="9 10" key="1">
    <citation type="submission" date="2023-07" db="EMBL/GenBank/DDBJ databases">
        <title>Sorghum-associated microbial communities from plants grown in Nebraska, USA.</title>
        <authorList>
            <person name="Schachtman D."/>
        </authorList>
    </citation>
    <scope>NUCLEOTIDE SEQUENCE [LARGE SCALE GENOMIC DNA]</scope>
    <source>
        <strain evidence="9 10">584</strain>
    </source>
</reference>
<organism evidence="9 10">
    <name type="scientific">Inquilinus ginsengisoli</name>
    <dbReference type="NCBI Taxonomy" id="363840"/>
    <lineage>
        <taxon>Bacteria</taxon>
        <taxon>Pseudomonadati</taxon>
        <taxon>Pseudomonadota</taxon>
        <taxon>Alphaproteobacteria</taxon>
        <taxon>Rhodospirillales</taxon>
        <taxon>Rhodospirillaceae</taxon>
        <taxon>Inquilinus</taxon>
    </lineage>
</organism>
<dbReference type="Proteomes" id="UP001262410">
    <property type="component" value="Unassembled WGS sequence"/>
</dbReference>
<dbReference type="InterPro" id="IPR001466">
    <property type="entry name" value="Beta-lactam-related"/>
</dbReference>
<keyword evidence="5 6" id="KW-0046">Antibiotic resistance</keyword>
<evidence type="ECO:0000313" key="9">
    <source>
        <dbReference type="EMBL" id="MDR6292882.1"/>
    </source>
</evidence>
<comment type="similarity">
    <text evidence="2 6">Belongs to the class-C beta-lactamase family.</text>
</comment>
<evidence type="ECO:0000256" key="2">
    <source>
        <dbReference type="ARBA" id="ARBA00007840"/>
    </source>
</evidence>
<dbReference type="InterPro" id="IPR012338">
    <property type="entry name" value="Beta-lactam/transpept-like"/>
</dbReference>
<dbReference type="InterPro" id="IPR058136">
    <property type="entry name" value="AmpC"/>
</dbReference>
<keyword evidence="7" id="KW-0732">Signal</keyword>
<feature type="chain" id="PRO_5045881866" description="Beta-lactamase" evidence="7">
    <location>
        <begin position="23"/>
        <end position="389"/>
    </location>
</feature>
<dbReference type="SUPFAM" id="SSF56601">
    <property type="entry name" value="beta-lactamase/transpeptidase-like"/>
    <property type="match status" value="1"/>
</dbReference>
<evidence type="ECO:0000256" key="3">
    <source>
        <dbReference type="ARBA" id="ARBA00012865"/>
    </source>
</evidence>
<dbReference type="PANTHER" id="PTHR46825:SF8">
    <property type="entry name" value="BETA-LACTAMASE-RELATED"/>
    <property type="match status" value="1"/>
</dbReference>
<dbReference type="PROSITE" id="PS00336">
    <property type="entry name" value="BETA_LACTAMASE_C"/>
    <property type="match status" value="1"/>
</dbReference>
<dbReference type="Gene3D" id="3.40.710.10">
    <property type="entry name" value="DD-peptidase/beta-lactamase superfamily"/>
    <property type="match status" value="1"/>
</dbReference>
<proteinExistence type="inferred from homology"/>
<dbReference type="EMBL" id="JAVDPW010000010">
    <property type="protein sequence ID" value="MDR6292882.1"/>
    <property type="molecule type" value="Genomic_DNA"/>
</dbReference>
<accession>A0ABU1JW79</accession>
<evidence type="ECO:0000259" key="8">
    <source>
        <dbReference type="Pfam" id="PF00144"/>
    </source>
</evidence>
<dbReference type="InterPro" id="IPR050491">
    <property type="entry name" value="AmpC-like"/>
</dbReference>
<comment type="catalytic activity">
    <reaction evidence="1 6">
        <text>a beta-lactam + H2O = a substituted beta-amino acid</text>
        <dbReference type="Rhea" id="RHEA:20401"/>
        <dbReference type="ChEBI" id="CHEBI:15377"/>
        <dbReference type="ChEBI" id="CHEBI:35627"/>
        <dbReference type="ChEBI" id="CHEBI:140347"/>
        <dbReference type="EC" id="3.5.2.6"/>
    </reaction>
</comment>
<dbReference type="InterPro" id="IPR001586">
    <property type="entry name" value="Beta-lactam_class-C_AS"/>
</dbReference>
<dbReference type="Pfam" id="PF00144">
    <property type="entry name" value="Beta-lactamase"/>
    <property type="match status" value="1"/>
</dbReference>
<evidence type="ECO:0000256" key="7">
    <source>
        <dbReference type="SAM" id="SignalP"/>
    </source>
</evidence>
<evidence type="ECO:0000256" key="5">
    <source>
        <dbReference type="ARBA" id="ARBA00023251"/>
    </source>
</evidence>
<feature type="domain" description="Beta-lactamase-related" evidence="8">
    <location>
        <begin position="36"/>
        <end position="382"/>
    </location>
</feature>
<name>A0ABU1JW79_9PROT</name>